<organism evidence="1 2">
    <name type="scientific">Halogeometricum salsisoli</name>
    <dbReference type="NCBI Taxonomy" id="2950536"/>
    <lineage>
        <taxon>Archaea</taxon>
        <taxon>Methanobacteriati</taxon>
        <taxon>Methanobacteriota</taxon>
        <taxon>Stenosarchaea group</taxon>
        <taxon>Halobacteria</taxon>
        <taxon>Halobacteriales</taxon>
        <taxon>Haloferacaceae</taxon>
        <taxon>Halogeometricum</taxon>
    </lineage>
</organism>
<dbReference type="PROSITE" id="PS51318">
    <property type="entry name" value="TAT"/>
    <property type="match status" value="1"/>
</dbReference>
<accession>A0ABU2GHJ3</accession>
<evidence type="ECO:0000313" key="2">
    <source>
        <dbReference type="Proteomes" id="UP001257060"/>
    </source>
</evidence>
<protein>
    <submittedName>
        <fullName evidence="1">Uncharacterized protein</fullName>
    </submittedName>
</protein>
<dbReference type="Proteomes" id="UP001257060">
    <property type="component" value="Unassembled WGS sequence"/>
</dbReference>
<comment type="caution">
    <text evidence="1">The sequence shown here is derived from an EMBL/GenBank/DDBJ whole genome shotgun (WGS) entry which is preliminary data.</text>
</comment>
<sequence length="270" mass="28481">MALDEGSESVTSRRTFLSASGTVGLVGLLAGCNAEAEQATSERRPNAEGDGDAFRRNGDEWVTFGAADDWGMRYNGTTNEFELVYNPLGANSRKNIRIEADENGDKGDVYIDDTIIVKNEAEVSDGSASDPSYTFSKQNNTGLWREAPGVLGVTTAGEPAMLFDNGMTRIAGDVTATDGRSTAIWDGEAKHAPNLPAASTRASGDGTKKTFLLTNPLDTAPNVATVTPASEDAAGEFWVSRKTEESVEVTYASPPPAGTGNLAFELVVSL</sequence>
<keyword evidence="2" id="KW-1185">Reference proteome</keyword>
<gene>
    <name evidence="1" type="ORF">NDI76_16235</name>
</gene>
<evidence type="ECO:0000313" key="1">
    <source>
        <dbReference type="EMBL" id="MDS0300296.1"/>
    </source>
</evidence>
<name>A0ABU2GHJ3_9EURY</name>
<dbReference type="InterPro" id="IPR006311">
    <property type="entry name" value="TAT_signal"/>
</dbReference>
<dbReference type="RefSeq" id="WP_310925192.1">
    <property type="nucleotide sequence ID" value="NZ_JAMQOP010000003.1"/>
</dbReference>
<dbReference type="EMBL" id="JAMQOP010000003">
    <property type="protein sequence ID" value="MDS0300296.1"/>
    <property type="molecule type" value="Genomic_DNA"/>
</dbReference>
<proteinExistence type="predicted"/>
<reference evidence="1 2" key="1">
    <citation type="submission" date="2022-06" db="EMBL/GenBank/DDBJ databases">
        <title>Halogeometricum sp. a new haloarchaeum isolate from saline soil.</title>
        <authorList>
            <person name="Strakova D."/>
            <person name="Galisteo C."/>
            <person name="Sanchez-Porro C."/>
            <person name="Ventosa A."/>
        </authorList>
    </citation>
    <scope>NUCLEOTIDE SEQUENCE [LARGE SCALE GENOMIC DNA]</scope>
    <source>
        <strain evidence="1 2">S1BR25-6</strain>
    </source>
</reference>